<dbReference type="RefSeq" id="WP_122903661.1">
    <property type="nucleotide sequence ID" value="NZ_RHHS01000013.1"/>
</dbReference>
<dbReference type="OrthoDB" id="9970065at2"/>
<dbReference type="EMBL" id="RHHS01000013">
    <property type="protein sequence ID" value="RNB59494.1"/>
    <property type="molecule type" value="Genomic_DNA"/>
</dbReference>
<protein>
    <submittedName>
        <fullName evidence="1">Uncharacterized protein</fullName>
    </submittedName>
</protein>
<accession>A0A3M8B7R5</accession>
<dbReference type="Proteomes" id="UP000268829">
    <property type="component" value="Unassembled WGS sequence"/>
</dbReference>
<comment type="caution">
    <text evidence="1">The sequence shown here is derived from an EMBL/GenBank/DDBJ whole genome shotgun (WGS) entry which is preliminary data.</text>
</comment>
<name>A0A3M8B7R5_9BACL</name>
<keyword evidence="2" id="KW-1185">Reference proteome</keyword>
<proteinExistence type="predicted"/>
<gene>
    <name evidence="1" type="ORF">EDM57_04970</name>
</gene>
<dbReference type="AlphaFoldDB" id="A0A3M8B7R5"/>
<sequence>MDKVIQFLLENGFVEDGQTKLALHGVETAKEQGRIAVIGGRARFRNLDWFATVGKRTTCIYKKVNGEIIEMENFNSRDLNKITEFVISKIQ</sequence>
<evidence type="ECO:0000313" key="2">
    <source>
        <dbReference type="Proteomes" id="UP000268829"/>
    </source>
</evidence>
<organism evidence="1 2">
    <name type="scientific">Brevibacillus gelatini</name>
    <dbReference type="NCBI Taxonomy" id="1655277"/>
    <lineage>
        <taxon>Bacteria</taxon>
        <taxon>Bacillati</taxon>
        <taxon>Bacillota</taxon>
        <taxon>Bacilli</taxon>
        <taxon>Bacillales</taxon>
        <taxon>Paenibacillaceae</taxon>
        <taxon>Brevibacillus</taxon>
    </lineage>
</organism>
<reference evidence="1 2" key="1">
    <citation type="submission" date="2018-10" db="EMBL/GenBank/DDBJ databases">
        <title>Phylogenomics of Brevibacillus.</title>
        <authorList>
            <person name="Dunlap C."/>
        </authorList>
    </citation>
    <scope>NUCLEOTIDE SEQUENCE [LARGE SCALE GENOMIC DNA]</scope>
    <source>
        <strain evidence="1 2">DSM 100115</strain>
    </source>
</reference>
<evidence type="ECO:0000313" key="1">
    <source>
        <dbReference type="EMBL" id="RNB59494.1"/>
    </source>
</evidence>